<evidence type="ECO:0000256" key="1">
    <source>
        <dbReference type="SAM" id="Phobius"/>
    </source>
</evidence>
<keyword evidence="1" id="KW-0472">Membrane</keyword>
<gene>
    <name evidence="2" type="ORF">GCM10011511_28340</name>
</gene>
<sequence length="141" mass="15597">MINMKDKSILYLFIDDEPDPIAELTAPVTFELDTTRLVDGKHTLKIVSEDPSGKAGIRIIPFEVRNGPAIAIEGLKEDAVVDGTIPIMINAYGKGDQKSFVITGSETPQSIPYWIFILLVFFVAWAIYFAITSSSINLFTK</sequence>
<comment type="caution">
    <text evidence="2">The sequence shown here is derived from an EMBL/GenBank/DDBJ whole genome shotgun (WGS) entry which is preliminary data.</text>
</comment>
<keyword evidence="3" id="KW-1185">Reference proteome</keyword>
<organism evidence="2 3">
    <name type="scientific">Puia dinghuensis</name>
    <dbReference type="NCBI Taxonomy" id="1792502"/>
    <lineage>
        <taxon>Bacteria</taxon>
        <taxon>Pseudomonadati</taxon>
        <taxon>Bacteroidota</taxon>
        <taxon>Chitinophagia</taxon>
        <taxon>Chitinophagales</taxon>
        <taxon>Chitinophagaceae</taxon>
        <taxon>Puia</taxon>
    </lineage>
</organism>
<evidence type="ECO:0000313" key="3">
    <source>
        <dbReference type="Proteomes" id="UP000607559"/>
    </source>
</evidence>
<feature type="transmembrane region" description="Helical" evidence="1">
    <location>
        <begin position="111"/>
        <end position="131"/>
    </location>
</feature>
<dbReference type="EMBL" id="BMJC01000003">
    <property type="protein sequence ID" value="GGB03381.1"/>
    <property type="molecule type" value="Genomic_DNA"/>
</dbReference>
<proteinExistence type="predicted"/>
<reference evidence="2" key="1">
    <citation type="journal article" date="2014" name="Int. J. Syst. Evol. Microbiol.">
        <title>Complete genome sequence of Corynebacterium casei LMG S-19264T (=DSM 44701T), isolated from a smear-ripened cheese.</title>
        <authorList>
            <consortium name="US DOE Joint Genome Institute (JGI-PGF)"/>
            <person name="Walter F."/>
            <person name="Albersmeier A."/>
            <person name="Kalinowski J."/>
            <person name="Ruckert C."/>
        </authorList>
    </citation>
    <scope>NUCLEOTIDE SEQUENCE</scope>
    <source>
        <strain evidence="2">CGMCC 1.15448</strain>
    </source>
</reference>
<name>A0A8J2UDN6_9BACT</name>
<reference evidence="2" key="2">
    <citation type="submission" date="2020-09" db="EMBL/GenBank/DDBJ databases">
        <authorList>
            <person name="Sun Q."/>
            <person name="Zhou Y."/>
        </authorList>
    </citation>
    <scope>NUCLEOTIDE SEQUENCE</scope>
    <source>
        <strain evidence="2">CGMCC 1.15448</strain>
    </source>
</reference>
<dbReference type="Proteomes" id="UP000607559">
    <property type="component" value="Unassembled WGS sequence"/>
</dbReference>
<keyword evidence="1" id="KW-1133">Transmembrane helix</keyword>
<protein>
    <submittedName>
        <fullName evidence="2">Cytochrome c</fullName>
    </submittedName>
</protein>
<keyword evidence="1" id="KW-0812">Transmembrane</keyword>
<accession>A0A8J2UDN6</accession>
<dbReference type="AlphaFoldDB" id="A0A8J2UDN6"/>
<evidence type="ECO:0000313" key="2">
    <source>
        <dbReference type="EMBL" id="GGB03381.1"/>
    </source>
</evidence>